<evidence type="ECO:0000256" key="2">
    <source>
        <dbReference type="ARBA" id="ARBA00023134"/>
    </source>
</evidence>
<dbReference type="Proteomes" id="UP000319663">
    <property type="component" value="Unassembled WGS sequence"/>
</dbReference>
<dbReference type="Gene3D" id="3.40.50.300">
    <property type="entry name" value="P-loop containing nucleotide triphosphate hydrolases"/>
    <property type="match status" value="1"/>
</dbReference>
<feature type="domain" description="GED" evidence="7">
    <location>
        <begin position="608"/>
        <end position="695"/>
    </location>
</feature>
<dbReference type="GO" id="GO:0005777">
    <property type="term" value="C:peroxisome"/>
    <property type="evidence" value="ECO:0007669"/>
    <property type="project" value="TreeGrafter"/>
</dbReference>
<keyword evidence="10" id="KW-1185">Reference proteome</keyword>
<dbReference type="Pfam" id="PF01031">
    <property type="entry name" value="Dynamin_M"/>
    <property type="match status" value="1"/>
</dbReference>
<dbReference type="GO" id="GO:0016020">
    <property type="term" value="C:membrane"/>
    <property type="evidence" value="ECO:0007669"/>
    <property type="project" value="TreeGrafter"/>
</dbReference>
<dbReference type="PROSITE" id="PS00410">
    <property type="entry name" value="G_DYNAMIN_1"/>
    <property type="match status" value="1"/>
</dbReference>
<evidence type="ECO:0000256" key="4">
    <source>
        <dbReference type="ARBA" id="ARBA00073589"/>
    </source>
</evidence>
<protein>
    <recommendedName>
        <fullName evidence="4">Vacuolar protein sorting-associated protein 1</fullName>
    </recommendedName>
</protein>
<dbReference type="GO" id="GO:0008017">
    <property type="term" value="F:microtubule binding"/>
    <property type="evidence" value="ECO:0007669"/>
    <property type="project" value="TreeGrafter"/>
</dbReference>
<dbReference type="AlphaFoldDB" id="A0A507R5W8"/>
<dbReference type="GO" id="GO:0005525">
    <property type="term" value="F:GTP binding"/>
    <property type="evidence" value="ECO:0007669"/>
    <property type="project" value="UniProtKB-KW"/>
</dbReference>
<gene>
    <name evidence="9" type="primary">VPS1</name>
    <name evidence="9" type="ORF">MPDQ_007492</name>
</gene>
<dbReference type="GO" id="GO:0005874">
    <property type="term" value="C:microtubule"/>
    <property type="evidence" value="ECO:0007669"/>
    <property type="project" value="TreeGrafter"/>
</dbReference>
<dbReference type="PRINTS" id="PR00195">
    <property type="entry name" value="DYNAMIN"/>
</dbReference>
<dbReference type="Pfam" id="PF00350">
    <property type="entry name" value="Dynamin_N"/>
    <property type="match status" value="1"/>
</dbReference>
<dbReference type="STRING" id="5098.A0A507R5W8"/>
<proteinExistence type="inferred from homology"/>
<keyword evidence="1 5" id="KW-0547">Nucleotide-binding</keyword>
<dbReference type="GO" id="GO:0007033">
    <property type="term" value="P:vacuole organization"/>
    <property type="evidence" value="ECO:0007669"/>
    <property type="project" value="UniProtKB-ARBA"/>
</dbReference>
<dbReference type="CDD" id="cd08771">
    <property type="entry name" value="DLP_1"/>
    <property type="match status" value="1"/>
</dbReference>
<dbReference type="GO" id="GO:0016559">
    <property type="term" value="P:peroxisome fission"/>
    <property type="evidence" value="ECO:0007669"/>
    <property type="project" value="TreeGrafter"/>
</dbReference>
<keyword evidence="2 5" id="KW-0342">GTP-binding</keyword>
<dbReference type="InterPro" id="IPR000375">
    <property type="entry name" value="Dynamin_stalk"/>
</dbReference>
<evidence type="ECO:0000256" key="6">
    <source>
        <dbReference type="SAM" id="MobiDB-lite"/>
    </source>
</evidence>
<evidence type="ECO:0000256" key="3">
    <source>
        <dbReference type="ARBA" id="ARBA00023175"/>
    </source>
</evidence>
<evidence type="ECO:0000256" key="1">
    <source>
        <dbReference type="ARBA" id="ARBA00022741"/>
    </source>
</evidence>
<comment type="similarity">
    <text evidence="5">Belongs to the TRAFAC class dynamin-like GTPase superfamily. Dynamin/Fzo/YdjA family.</text>
</comment>
<dbReference type="FunFam" id="3.40.50.300:FF:000473">
    <property type="entry name" value="Vacuolar sorting-associated 1 protein"/>
    <property type="match status" value="1"/>
</dbReference>
<dbReference type="InterPro" id="IPR019762">
    <property type="entry name" value="Dynamin_GTPase_CS"/>
</dbReference>
<dbReference type="GO" id="GO:0048312">
    <property type="term" value="P:intracellular distribution of mitochondria"/>
    <property type="evidence" value="ECO:0007669"/>
    <property type="project" value="TreeGrafter"/>
</dbReference>
<accession>A0A507R5W8</accession>
<dbReference type="EMBL" id="VIFY01000008">
    <property type="protein sequence ID" value="TQB76571.1"/>
    <property type="molecule type" value="Genomic_DNA"/>
</dbReference>
<evidence type="ECO:0000256" key="5">
    <source>
        <dbReference type="RuleBase" id="RU003932"/>
    </source>
</evidence>
<dbReference type="InterPro" id="IPR003130">
    <property type="entry name" value="GED"/>
</dbReference>
<dbReference type="InterPro" id="IPR030381">
    <property type="entry name" value="G_DYNAMIN_dom"/>
</dbReference>
<reference evidence="9 10" key="1">
    <citation type="submission" date="2019-06" db="EMBL/GenBank/DDBJ databases">
        <title>Wine fermentation using esterase from Monascus purpureus.</title>
        <authorList>
            <person name="Geng C."/>
            <person name="Zhang Y."/>
        </authorList>
    </citation>
    <scope>NUCLEOTIDE SEQUENCE [LARGE SCALE GENOMIC DNA]</scope>
    <source>
        <strain evidence="9">HQ1</strain>
    </source>
</reference>
<keyword evidence="3" id="KW-0505">Motor protein</keyword>
<dbReference type="PROSITE" id="PS51388">
    <property type="entry name" value="GED"/>
    <property type="match status" value="1"/>
</dbReference>
<dbReference type="GO" id="GO:0000266">
    <property type="term" value="P:mitochondrial fission"/>
    <property type="evidence" value="ECO:0007669"/>
    <property type="project" value="TreeGrafter"/>
</dbReference>
<dbReference type="PROSITE" id="PS51718">
    <property type="entry name" value="G_DYNAMIN_2"/>
    <property type="match status" value="1"/>
</dbReference>
<dbReference type="Pfam" id="PF02212">
    <property type="entry name" value="GED"/>
    <property type="match status" value="1"/>
</dbReference>
<dbReference type="SMART" id="SM00302">
    <property type="entry name" value="GED"/>
    <property type="match status" value="1"/>
</dbReference>
<evidence type="ECO:0000313" key="9">
    <source>
        <dbReference type="EMBL" id="TQB76571.1"/>
    </source>
</evidence>
<dbReference type="SUPFAM" id="SSF52540">
    <property type="entry name" value="P-loop containing nucleoside triphosphate hydrolases"/>
    <property type="match status" value="1"/>
</dbReference>
<evidence type="ECO:0000259" key="7">
    <source>
        <dbReference type="PROSITE" id="PS51388"/>
    </source>
</evidence>
<dbReference type="PANTHER" id="PTHR11566">
    <property type="entry name" value="DYNAMIN"/>
    <property type="match status" value="1"/>
</dbReference>
<evidence type="ECO:0000313" key="10">
    <source>
        <dbReference type="Proteomes" id="UP000319663"/>
    </source>
</evidence>
<dbReference type="PANTHER" id="PTHR11566:SF220">
    <property type="entry name" value="VACUOLAR PROTEIN SORTING-ASSOCIATED PROTEIN 1"/>
    <property type="match status" value="1"/>
</dbReference>
<comment type="caution">
    <text evidence="9">The sequence shown here is derived from an EMBL/GenBank/DDBJ whole genome shotgun (WGS) entry which is preliminary data.</text>
</comment>
<dbReference type="InterPro" id="IPR027417">
    <property type="entry name" value="P-loop_NTPase"/>
</dbReference>
<dbReference type="GO" id="GO:0006897">
    <property type="term" value="P:endocytosis"/>
    <property type="evidence" value="ECO:0007669"/>
    <property type="project" value="TreeGrafter"/>
</dbReference>
<dbReference type="Gene3D" id="1.20.120.1240">
    <property type="entry name" value="Dynamin, middle domain"/>
    <property type="match status" value="1"/>
</dbReference>
<feature type="domain" description="Dynamin-type G" evidence="8">
    <location>
        <begin position="34"/>
        <end position="323"/>
    </location>
</feature>
<sequence>MAATGYSINVNDPTLISLVNKLQDVFATVGVHNPIDLPQIAVVGSQSSGKSSVLENIVGRDFLPRGSGIVTRRPLVLQLINRPASKPQSNGVKEDKLVTTDSEANLDEYGEFLHIPGQKFYDFNKIRDEIVRETETKVGRNAGISPAPINLRIYSPNVLTLTLVDLPGLTKVPVGDQPKDIERQIRDMVLKYIGKPNAIILAVTAANQDLANSDGLKLAREVDPEGQRTIGVLTKVDLMDEGTDVVDILAGRIIPLRLGYVPVVNRGQRDIENKRPISYALEHEKNFFEGHKAYRNKSSYCGTPYLARKLNLILMMHIKQTLPEIKARISSSLQKYTAELSQLGDSLLGNSANIVLNIITEFCNEYRTVLEGNNQELSSVELSGGARISFVFHELYSNGIKAVDPFDQVKDIDIRTILYNSSGSSPALFVGTTAFELIVKQQIRRLEDPSLKCSSLVYDELVRILGQLLNKQLFRRYPLLKEKFHMVVISFFKKAMEPTNKLVRDLIAMEACYINTGHPDFLNGHRAMAIVNERHIAGKPTQVDPKTGKPLPQRAASPTVETTDNSGSGGFFGSFWASKNKKKMAAMEPPPPTLKASATLSERESTEVEVIKLLITSYFNIVKRTMIDMVPKAIMYNLVQHSKDEMQRELLENMYRNAELDDLLKESDYTVRRRKECQQMVESLSRANEIVSQVQ</sequence>
<name>A0A507R5W8_MONPU</name>
<dbReference type="InterPro" id="IPR045063">
    <property type="entry name" value="Dynamin_N"/>
</dbReference>
<dbReference type="InterPro" id="IPR001401">
    <property type="entry name" value="Dynamin_GTPase"/>
</dbReference>
<dbReference type="GO" id="GO:0003924">
    <property type="term" value="F:GTPase activity"/>
    <property type="evidence" value="ECO:0007669"/>
    <property type="project" value="InterPro"/>
</dbReference>
<organism evidence="9 10">
    <name type="scientific">Monascus purpureus</name>
    <name type="common">Red mold</name>
    <name type="synonym">Monascus anka</name>
    <dbReference type="NCBI Taxonomy" id="5098"/>
    <lineage>
        <taxon>Eukaryota</taxon>
        <taxon>Fungi</taxon>
        <taxon>Dikarya</taxon>
        <taxon>Ascomycota</taxon>
        <taxon>Pezizomycotina</taxon>
        <taxon>Eurotiomycetes</taxon>
        <taxon>Eurotiomycetidae</taxon>
        <taxon>Eurotiales</taxon>
        <taxon>Aspergillaceae</taxon>
        <taxon>Monascus</taxon>
    </lineage>
</organism>
<feature type="region of interest" description="Disordered" evidence="6">
    <location>
        <begin position="539"/>
        <end position="565"/>
    </location>
</feature>
<dbReference type="InterPro" id="IPR020850">
    <property type="entry name" value="GED_dom"/>
</dbReference>
<evidence type="ECO:0000259" key="8">
    <source>
        <dbReference type="PROSITE" id="PS51718"/>
    </source>
</evidence>
<dbReference type="SMART" id="SM00053">
    <property type="entry name" value="DYNc"/>
    <property type="match status" value="1"/>
</dbReference>
<dbReference type="InterPro" id="IPR022812">
    <property type="entry name" value="Dynamin"/>
</dbReference>
<dbReference type="OrthoDB" id="5061070at2759"/>